<feature type="domain" description="GP-PDE" evidence="1">
    <location>
        <begin position="9"/>
        <end position="251"/>
    </location>
</feature>
<protein>
    <submittedName>
        <fullName evidence="2">Glycerophosphoryl diester phosphodiesterase</fullName>
    </submittedName>
</protein>
<gene>
    <name evidence="2" type="ORF">SAMN04488094_11371</name>
</gene>
<dbReference type="Proteomes" id="UP000198728">
    <property type="component" value="Unassembled WGS sequence"/>
</dbReference>
<organism evidence="2 3">
    <name type="scientific">Tropicimonas isoalkanivorans</name>
    <dbReference type="NCBI Taxonomy" id="441112"/>
    <lineage>
        <taxon>Bacteria</taxon>
        <taxon>Pseudomonadati</taxon>
        <taxon>Pseudomonadota</taxon>
        <taxon>Alphaproteobacteria</taxon>
        <taxon>Rhodobacterales</taxon>
        <taxon>Roseobacteraceae</taxon>
        <taxon>Tropicimonas</taxon>
    </lineage>
</organism>
<dbReference type="InterPro" id="IPR017946">
    <property type="entry name" value="PLC-like_Pdiesterase_TIM-brl"/>
</dbReference>
<dbReference type="PANTHER" id="PTHR46211">
    <property type="entry name" value="GLYCEROPHOSPHORYL DIESTER PHOSPHODIESTERASE"/>
    <property type="match status" value="1"/>
</dbReference>
<proteinExistence type="predicted"/>
<accession>A0A1I1NX26</accession>
<dbReference type="EMBL" id="FOLG01000013">
    <property type="protein sequence ID" value="SFD02224.1"/>
    <property type="molecule type" value="Genomic_DNA"/>
</dbReference>
<dbReference type="PANTHER" id="PTHR46211:SF1">
    <property type="entry name" value="GLYCEROPHOSPHODIESTER PHOSPHODIESTERASE, CYTOPLASMIC"/>
    <property type="match status" value="1"/>
</dbReference>
<evidence type="ECO:0000313" key="2">
    <source>
        <dbReference type="EMBL" id="SFD02224.1"/>
    </source>
</evidence>
<evidence type="ECO:0000313" key="3">
    <source>
        <dbReference type="Proteomes" id="UP000198728"/>
    </source>
</evidence>
<dbReference type="SUPFAM" id="SSF51695">
    <property type="entry name" value="PLC-like phosphodiesterases"/>
    <property type="match status" value="1"/>
</dbReference>
<sequence>MSLPASFLDRPIAHRALHDLTDGRPENSRAAVRAAIEGNYGIEVDLQLTSDGQAVVFHDEDLARLTGQAGMVRGRTAAELSRIPLLGGDEGIPTFREILDLVGGRVPLLVEIKDQDGALGPDVGPLEAAAAEVSKGYAGPLAFMSFNPHSMIGLGRIAPETVRGLTTCGFFDEDWPDVPGARRERLADIADLDAAGGCFISHHATDLDRPAVRNLRSRGVPVLCWTIRSPEEEAAARLNADNVTFEGYLAA</sequence>
<dbReference type="Gene3D" id="3.20.20.190">
    <property type="entry name" value="Phosphatidylinositol (PI) phosphodiesterase"/>
    <property type="match status" value="1"/>
</dbReference>
<dbReference type="InterPro" id="IPR030395">
    <property type="entry name" value="GP_PDE_dom"/>
</dbReference>
<dbReference type="Pfam" id="PF03009">
    <property type="entry name" value="GDPD"/>
    <property type="match status" value="1"/>
</dbReference>
<dbReference type="RefSeq" id="WP_093362148.1">
    <property type="nucleotide sequence ID" value="NZ_FOLG01000013.1"/>
</dbReference>
<dbReference type="PROSITE" id="PS51704">
    <property type="entry name" value="GP_PDE"/>
    <property type="match status" value="1"/>
</dbReference>
<dbReference type="AlphaFoldDB" id="A0A1I1NX26"/>
<dbReference type="STRING" id="441112.SAMN04488094_11371"/>
<evidence type="ECO:0000259" key="1">
    <source>
        <dbReference type="PROSITE" id="PS51704"/>
    </source>
</evidence>
<dbReference type="GO" id="GO:0008081">
    <property type="term" value="F:phosphoric diester hydrolase activity"/>
    <property type="evidence" value="ECO:0007669"/>
    <property type="project" value="InterPro"/>
</dbReference>
<dbReference type="OrthoDB" id="384721at2"/>
<dbReference type="GO" id="GO:0006629">
    <property type="term" value="P:lipid metabolic process"/>
    <property type="evidence" value="ECO:0007669"/>
    <property type="project" value="InterPro"/>
</dbReference>
<keyword evidence="3" id="KW-1185">Reference proteome</keyword>
<name>A0A1I1NX26_9RHOB</name>
<reference evidence="2 3" key="1">
    <citation type="submission" date="2016-10" db="EMBL/GenBank/DDBJ databases">
        <authorList>
            <person name="de Groot N.N."/>
        </authorList>
    </citation>
    <scope>NUCLEOTIDE SEQUENCE [LARGE SCALE GENOMIC DNA]</scope>
    <source>
        <strain evidence="2 3">DSM 19548</strain>
    </source>
</reference>